<dbReference type="RefSeq" id="WP_185368793.1">
    <property type="nucleotide sequence ID" value="NZ_BDES01000002.1"/>
</dbReference>
<dbReference type="EMBL" id="BDES01000002">
    <property type="protein sequence ID" value="GCD51566.1"/>
    <property type="molecule type" value="Genomic_DNA"/>
</dbReference>
<reference evidence="1 2" key="1">
    <citation type="submission" date="2016-06" db="EMBL/GenBank/DDBJ databases">
        <title>Acetobacter pasteurianus NBRC 3188 whole genome sequencing project.</title>
        <authorList>
            <person name="Matsutani M."/>
            <person name="Shiwa Y."/>
            <person name="Okamoto-Kainuma A."/>
            <person name="Ishikawa M."/>
            <person name="Koizumi Y."/>
            <person name="Yoshikawa H."/>
            <person name="Yakushi T."/>
            <person name="Matsushita K."/>
        </authorList>
    </citation>
    <scope>NUCLEOTIDE SEQUENCE [LARGE SCALE GENOMIC DNA]</scope>
    <source>
        <strain evidence="1 2">NBRC 3188</strain>
    </source>
</reference>
<gene>
    <name evidence="1" type="ORF">NBRC3188_0263</name>
</gene>
<evidence type="ECO:0000313" key="2">
    <source>
        <dbReference type="Proteomes" id="UP000287300"/>
    </source>
</evidence>
<proteinExistence type="predicted"/>
<protein>
    <submittedName>
        <fullName evidence="1">Uncharacterized protein</fullName>
    </submittedName>
</protein>
<dbReference type="AlphaFoldDB" id="A0A401WQI7"/>
<name>A0A401WQI7_ACEPA</name>
<evidence type="ECO:0000313" key="1">
    <source>
        <dbReference type="EMBL" id="GCD51566.1"/>
    </source>
</evidence>
<comment type="caution">
    <text evidence="1">The sequence shown here is derived from an EMBL/GenBank/DDBJ whole genome shotgun (WGS) entry which is preliminary data.</text>
</comment>
<accession>A0A401WQI7</accession>
<dbReference type="Proteomes" id="UP000287300">
    <property type="component" value="Unassembled WGS sequence"/>
</dbReference>
<sequence>MFLTETECERTAKRLANIVPAELCRSMHSSPSGGLMIEVLDLNMLFVSLRGGGVHD</sequence>
<organism evidence="1 2">
    <name type="scientific">Acetobacter pasteurianus NBRC 3188</name>
    <dbReference type="NCBI Taxonomy" id="1226663"/>
    <lineage>
        <taxon>Bacteria</taxon>
        <taxon>Pseudomonadati</taxon>
        <taxon>Pseudomonadota</taxon>
        <taxon>Alphaproteobacteria</taxon>
        <taxon>Acetobacterales</taxon>
        <taxon>Acetobacteraceae</taxon>
        <taxon>Acetobacter</taxon>
    </lineage>
</organism>